<comment type="caution">
    <text evidence="7">The sequence shown here is derived from an EMBL/GenBank/DDBJ whole genome shotgun (WGS) entry which is preliminary data.</text>
</comment>
<dbReference type="OrthoDB" id="846354at2"/>
<evidence type="ECO:0000256" key="4">
    <source>
        <dbReference type="ARBA" id="ARBA00022989"/>
    </source>
</evidence>
<feature type="transmembrane region" description="Helical" evidence="6">
    <location>
        <begin position="12"/>
        <end position="38"/>
    </location>
</feature>
<feature type="transmembrane region" description="Helical" evidence="6">
    <location>
        <begin position="166"/>
        <end position="190"/>
    </location>
</feature>
<dbReference type="PANTHER" id="PTHR30250:SF11">
    <property type="entry name" value="O-ANTIGEN TRANSPORTER-RELATED"/>
    <property type="match status" value="1"/>
</dbReference>
<feature type="transmembrane region" description="Helical" evidence="6">
    <location>
        <begin position="365"/>
        <end position="385"/>
    </location>
</feature>
<dbReference type="PANTHER" id="PTHR30250">
    <property type="entry name" value="PST FAMILY PREDICTED COLANIC ACID TRANSPORTER"/>
    <property type="match status" value="1"/>
</dbReference>
<keyword evidence="4 6" id="KW-1133">Transmembrane helix</keyword>
<evidence type="ECO:0000256" key="3">
    <source>
        <dbReference type="ARBA" id="ARBA00022692"/>
    </source>
</evidence>
<dbReference type="AlphaFoldDB" id="A0A497XVY1"/>
<evidence type="ECO:0000313" key="7">
    <source>
        <dbReference type="EMBL" id="RLJ73913.1"/>
    </source>
</evidence>
<name>A0A497XVY1_9SPHI</name>
<evidence type="ECO:0000256" key="6">
    <source>
        <dbReference type="SAM" id="Phobius"/>
    </source>
</evidence>
<dbReference type="Proteomes" id="UP000297429">
    <property type="component" value="Unassembled WGS sequence"/>
</dbReference>
<dbReference type="Proteomes" id="UP000273898">
    <property type="component" value="Unassembled WGS sequence"/>
</dbReference>
<feature type="transmembrane region" description="Helical" evidence="6">
    <location>
        <begin position="397"/>
        <end position="415"/>
    </location>
</feature>
<dbReference type="InterPro" id="IPR050833">
    <property type="entry name" value="Poly_Biosynth_Transport"/>
</dbReference>
<evidence type="ECO:0000256" key="5">
    <source>
        <dbReference type="ARBA" id="ARBA00023136"/>
    </source>
</evidence>
<feature type="transmembrane region" description="Helical" evidence="6">
    <location>
        <begin position="298"/>
        <end position="327"/>
    </location>
</feature>
<keyword evidence="2" id="KW-1003">Cell membrane</keyword>
<feature type="transmembrane region" description="Helical" evidence="6">
    <location>
        <begin position="234"/>
        <end position="254"/>
    </location>
</feature>
<comment type="subcellular location">
    <subcellularLocation>
        <location evidence="1">Cell membrane</location>
        <topology evidence="1">Multi-pass membrane protein</topology>
    </subcellularLocation>
</comment>
<keyword evidence="3 6" id="KW-0812">Transmembrane</keyword>
<feature type="transmembrane region" description="Helical" evidence="6">
    <location>
        <begin position="339"/>
        <end position="359"/>
    </location>
</feature>
<accession>A0A497XVY1</accession>
<evidence type="ECO:0000313" key="10">
    <source>
        <dbReference type="Proteomes" id="UP000297429"/>
    </source>
</evidence>
<protein>
    <submittedName>
        <fullName evidence="7">O-antigen/teichoic acid export membrane protein</fullName>
    </submittedName>
    <submittedName>
        <fullName evidence="8">Polysaccharide biosynthesis protein</fullName>
    </submittedName>
</protein>
<gene>
    <name evidence="7" type="ORF">BCL90_4080</name>
    <name evidence="8" type="ORF">E3V97_00135</name>
</gene>
<reference evidence="8 10" key="2">
    <citation type="submission" date="2019-03" db="EMBL/GenBank/DDBJ databases">
        <authorList>
            <person name="He R.-H."/>
        </authorList>
    </citation>
    <scope>NUCLEOTIDE SEQUENCE [LARGE SCALE GENOMIC DNA]</scope>
    <source>
        <strain evidence="8 10">DSM 19624</strain>
    </source>
</reference>
<evidence type="ECO:0000313" key="8">
    <source>
        <dbReference type="EMBL" id="TFB32481.1"/>
    </source>
</evidence>
<feature type="transmembrane region" description="Helical" evidence="6">
    <location>
        <begin position="266"/>
        <end position="286"/>
    </location>
</feature>
<sequence>MSGAKDSNLLKWIKLISITGGAQAIVQLTSLLCGLLIIRLLPTKEYALYTLANTMLGTMSLLSDGGISTGVLALGGKVWEDKKKLGIVLSTGLQLRKKFAFFSLSIAVPILVYLLLHHGASILTTVLIVMALIPSFYSTLSDSLLEIIPKLHQDIRPLQENQIKVSVLRLTISALTVFLFPFTFIAIWAAGIPRILGNIKLRKIAGKFTETSNEIDPGVQKEIFKIVKRILPGAIYYCLASQLTVWLISIFGNTANIAEVGALGRLSMLLGVISTMFSILIVPRFARTKESGKALLKRYLFILAAMLVILSGITFIVMLFASQLLWVLGDQYANLEKELVYVMIGYSANVLMGLAIALYTSKGWVINPVYAITLSVLLIISGIFIFDLTKISGVLKLNIFIAVSELMIHFVFGFFKTWSVEKE</sequence>
<organism evidence="7 9">
    <name type="scientific">Pedobacter alluvionis</name>
    <dbReference type="NCBI Taxonomy" id="475253"/>
    <lineage>
        <taxon>Bacteria</taxon>
        <taxon>Pseudomonadati</taxon>
        <taxon>Bacteroidota</taxon>
        <taxon>Sphingobacteriia</taxon>
        <taxon>Sphingobacteriales</taxon>
        <taxon>Sphingobacteriaceae</taxon>
        <taxon>Pedobacter</taxon>
    </lineage>
</organism>
<evidence type="ECO:0000256" key="2">
    <source>
        <dbReference type="ARBA" id="ARBA00022475"/>
    </source>
</evidence>
<reference evidence="7 9" key="1">
    <citation type="submission" date="2018-10" db="EMBL/GenBank/DDBJ databases">
        <title>Genomic Encyclopedia of Archaeal and Bacterial Type Strains, Phase II (KMG-II): from individual species to whole genera.</title>
        <authorList>
            <person name="Goeker M."/>
        </authorList>
    </citation>
    <scope>NUCLEOTIDE SEQUENCE [LARGE SCALE GENOMIC DNA]</scope>
    <source>
        <strain evidence="7 9">DSM 19624</strain>
    </source>
</reference>
<evidence type="ECO:0000256" key="1">
    <source>
        <dbReference type="ARBA" id="ARBA00004651"/>
    </source>
</evidence>
<keyword evidence="10" id="KW-1185">Reference proteome</keyword>
<dbReference type="EMBL" id="RCCK01000013">
    <property type="protein sequence ID" value="RLJ73913.1"/>
    <property type="molecule type" value="Genomic_DNA"/>
</dbReference>
<dbReference type="GO" id="GO:0005886">
    <property type="term" value="C:plasma membrane"/>
    <property type="evidence" value="ECO:0007669"/>
    <property type="project" value="UniProtKB-SubCell"/>
</dbReference>
<proteinExistence type="predicted"/>
<dbReference type="EMBL" id="SOPX01000001">
    <property type="protein sequence ID" value="TFB32481.1"/>
    <property type="molecule type" value="Genomic_DNA"/>
</dbReference>
<feature type="transmembrane region" description="Helical" evidence="6">
    <location>
        <begin position="99"/>
        <end position="116"/>
    </location>
</feature>
<dbReference type="RefSeq" id="WP_121286087.1">
    <property type="nucleotide sequence ID" value="NZ_RCCK01000013.1"/>
</dbReference>
<keyword evidence="5 6" id="KW-0472">Membrane</keyword>
<evidence type="ECO:0000313" key="9">
    <source>
        <dbReference type="Proteomes" id="UP000273898"/>
    </source>
</evidence>